<evidence type="ECO:0000313" key="3">
    <source>
        <dbReference type="EMBL" id="CAE8739637.1"/>
    </source>
</evidence>
<gene>
    <name evidence="3" type="ORF">PGLA2088_LOCUS49703</name>
</gene>
<dbReference type="Proteomes" id="UP000626109">
    <property type="component" value="Unassembled WGS sequence"/>
</dbReference>
<name>A0A813LRR2_POLGL</name>
<keyword evidence="1" id="KW-0175">Coiled coil</keyword>
<evidence type="ECO:0000256" key="2">
    <source>
        <dbReference type="SAM" id="MobiDB-lite"/>
    </source>
</evidence>
<sequence>MEEPHDASLAELQKRVSQVVKKVLQEELQEVKDLLVCLLRQQSKKTQSTAPKPERCKRLAPAVMPRRFTDQHGSKGQPVTLKQLQDNHAEWLQEQHAEWSDDMRSQSPVSTPSALRSVIAAASLKPKTGNESAASASVSVIPVTQSTAPKPERCKRLAPAVMPRRFTDQHGSKSQPVTLEQLQDKQAEWLQEQHAEWSDDMRSQSPVSTPSALRSVIAAASLKPKTGNESAASASVSVIPVTQSTAPKPERCKRLAPAVMPRRFTDQHGSKGQPVTLEQLQDKQAEWLQEQHAEWSDDMRSQSPVSTPSALRSVIAAASLEPKTGNESAASASVSVIP</sequence>
<proteinExistence type="predicted"/>
<organism evidence="3 4">
    <name type="scientific">Polarella glacialis</name>
    <name type="common">Dinoflagellate</name>
    <dbReference type="NCBI Taxonomy" id="89957"/>
    <lineage>
        <taxon>Eukaryota</taxon>
        <taxon>Sar</taxon>
        <taxon>Alveolata</taxon>
        <taxon>Dinophyceae</taxon>
        <taxon>Suessiales</taxon>
        <taxon>Suessiaceae</taxon>
        <taxon>Polarella</taxon>
    </lineage>
</organism>
<evidence type="ECO:0000256" key="1">
    <source>
        <dbReference type="SAM" id="Coils"/>
    </source>
</evidence>
<dbReference type="EMBL" id="CAJNNW010037131">
    <property type="protein sequence ID" value="CAE8739637.1"/>
    <property type="molecule type" value="Genomic_DNA"/>
</dbReference>
<dbReference type="AlphaFoldDB" id="A0A813LRR2"/>
<feature type="region of interest" description="Disordered" evidence="2">
    <location>
        <begin position="42"/>
        <end position="61"/>
    </location>
</feature>
<accession>A0A813LRR2</accession>
<reference evidence="3" key="1">
    <citation type="submission" date="2021-02" db="EMBL/GenBank/DDBJ databases">
        <authorList>
            <person name="Dougan E. K."/>
            <person name="Rhodes N."/>
            <person name="Thang M."/>
            <person name="Chan C."/>
        </authorList>
    </citation>
    <scope>NUCLEOTIDE SEQUENCE</scope>
</reference>
<feature type="coiled-coil region" evidence="1">
    <location>
        <begin position="9"/>
        <end position="41"/>
    </location>
</feature>
<evidence type="ECO:0000313" key="4">
    <source>
        <dbReference type="Proteomes" id="UP000626109"/>
    </source>
</evidence>
<comment type="caution">
    <text evidence="3">The sequence shown here is derived from an EMBL/GenBank/DDBJ whole genome shotgun (WGS) entry which is preliminary data.</text>
</comment>
<protein>
    <submittedName>
        <fullName evidence="3">Uncharacterized protein</fullName>
    </submittedName>
</protein>
<feature type="non-terminal residue" evidence="3">
    <location>
        <position position="338"/>
    </location>
</feature>